<dbReference type="AlphaFoldDB" id="A0A4C1W4V9"/>
<evidence type="ECO:0000313" key="1">
    <source>
        <dbReference type="EMBL" id="GBP46368.1"/>
    </source>
</evidence>
<name>A0A4C1W4V9_EUMVA</name>
<organism evidence="1 2">
    <name type="scientific">Eumeta variegata</name>
    <name type="common">Bagworm moth</name>
    <name type="synonym">Eumeta japonica</name>
    <dbReference type="NCBI Taxonomy" id="151549"/>
    <lineage>
        <taxon>Eukaryota</taxon>
        <taxon>Metazoa</taxon>
        <taxon>Ecdysozoa</taxon>
        <taxon>Arthropoda</taxon>
        <taxon>Hexapoda</taxon>
        <taxon>Insecta</taxon>
        <taxon>Pterygota</taxon>
        <taxon>Neoptera</taxon>
        <taxon>Endopterygota</taxon>
        <taxon>Lepidoptera</taxon>
        <taxon>Glossata</taxon>
        <taxon>Ditrysia</taxon>
        <taxon>Tineoidea</taxon>
        <taxon>Psychidae</taxon>
        <taxon>Oiketicinae</taxon>
        <taxon>Eumeta</taxon>
    </lineage>
</organism>
<reference evidence="1 2" key="1">
    <citation type="journal article" date="2019" name="Commun. Biol.">
        <title>The bagworm genome reveals a unique fibroin gene that provides high tensile strength.</title>
        <authorList>
            <person name="Kono N."/>
            <person name="Nakamura H."/>
            <person name="Ohtoshi R."/>
            <person name="Tomita M."/>
            <person name="Numata K."/>
            <person name="Arakawa K."/>
        </authorList>
    </citation>
    <scope>NUCLEOTIDE SEQUENCE [LARGE SCALE GENOMIC DNA]</scope>
</reference>
<dbReference type="Proteomes" id="UP000299102">
    <property type="component" value="Unassembled WGS sequence"/>
</dbReference>
<sequence length="106" mass="11985">MYAKRLSYGRAWQAMISKLISSARILRPQKRIIITDDGKALFYIPQLDADLVMPDVLFTHGKWGDTNRSRAGRRPLQRGGCVYFLERGVGTAPASDPCVYPICRQL</sequence>
<dbReference type="EMBL" id="BGZK01000482">
    <property type="protein sequence ID" value="GBP46368.1"/>
    <property type="molecule type" value="Genomic_DNA"/>
</dbReference>
<accession>A0A4C1W4V9</accession>
<gene>
    <name evidence="1" type="ORF">EVAR_36347_1</name>
</gene>
<proteinExistence type="predicted"/>
<comment type="caution">
    <text evidence="1">The sequence shown here is derived from an EMBL/GenBank/DDBJ whole genome shotgun (WGS) entry which is preliminary data.</text>
</comment>
<keyword evidence="2" id="KW-1185">Reference proteome</keyword>
<protein>
    <submittedName>
        <fullName evidence="1">Uncharacterized protein</fullName>
    </submittedName>
</protein>
<evidence type="ECO:0000313" key="2">
    <source>
        <dbReference type="Proteomes" id="UP000299102"/>
    </source>
</evidence>